<proteinExistence type="predicted"/>
<evidence type="ECO:0000313" key="3">
    <source>
        <dbReference type="Proteomes" id="UP000717696"/>
    </source>
</evidence>
<evidence type="ECO:0000313" key="2">
    <source>
        <dbReference type="EMBL" id="KAH7144513.1"/>
    </source>
</evidence>
<dbReference type="EMBL" id="JAGMUU010000010">
    <property type="protein sequence ID" value="KAH7144513.1"/>
    <property type="molecule type" value="Genomic_DNA"/>
</dbReference>
<dbReference type="Proteomes" id="UP000717696">
    <property type="component" value="Unassembled WGS sequence"/>
</dbReference>
<organism evidence="2 3">
    <name type="scientific">Dactylonectria estremocensis</name>
    <dbReference type="NCBI Taxonomy" id="1079267"/>
    <lineage>
        <taxon>Eukaryota</taxon>
        <taxon>Fungi</taxon>
        <taxon>Dikarya</taxon>
        <taxon>Ascomycota</taxon>
        <taxon>Pezizomycotina</taxon>
        <taxon>Sordariomycetes</taxon>
        <taxon>Hypocreomycetidae</taxon>
        <taxon>Hypocreales</taxon>
        <taxon>Nectriaceae</taxon>
        <taxon>Dactylonectria</taxon>
    </lineage>
</organism>
<evidence type="ECO:0000256" key="1">
    <source>
        <dbReference type="SAM" id="Phobius"/>
    </source>
</evidence>
<gene>
    <name evidence="2" type="ORF">B0J13DRAFT_595923</name>
</gene>
<sequence>MTLGRMPERQLITYAPRTEREFPVNLMGRAHFFESRTVYRWRNPSVYQQPGHTRSDRYLHHNDGYLRNLHVACTDDIYTGSGNSTWKRTYVRKVTPLKVRLATWVVDFSYDPESWADWSIMILRALPAAFAMTFVFWDGKSRIRKRQSLSYAPVLYCFHGNAKVWSNMLENQTGRGLLARDNQVYRLLRPRYLCFLNEPFNGENCGTDIQNSSLNCLFFAYSTQKFSHSSDEDLLALHEIAETACWAAKFPAYWIACSYMQDPSKMEADIYQISDVLRGADSMIIAVERGDTEAMLHDWGSRMWMFPEVHTRDDKLQAPRIVAKNQFASQVWTEVDPDMSRHLIDHHLGNITLSQLELSALALRCLYSRHTTEYFQGDQAYALMGLLRLRPRVDSADTAFHAFFRLSLANDSEKLLERYICTLHLNPDQSWHGMQDAYQSTLWDMTPNWEVGGIADDDNFIIDVYWFTGPSLKRSFSQILVEWNGMFLIIVVILLALGAPSRSRNPGLIAVAVIFLLIFLYIVCLTTELVRVNYGGKFHETQAEMFGLEGHLNAATIERSIFGGNFSQFTWSPNSSPLSRSRVNEYGEREGMDPYKDPVVRMKVEAAKKAQPGDMRIFTLVDTYNMQLILFEAVRPPVTLMFCASEGGMQRQVGCSYEWETQTMYRETVLGLPTTSLSRMDRVP</sequence>
<dbReference type="OrthoDB" id="2624308at2759"/>
<keyword evidence="1" id="KW-0812">Transmembrane</keyword>
<name>A0A9P9J6K3_9HYPO</name>
<accession>A0A9P9J6K3</accession>
<keyword evidence="3" id="KW-1185">Reference proteome</keyword>
<evidence type="ECO:0008006" key="4">
    <source>
        <dbReference type="Google" id="ProtNLM"/>
    </source>
</evidence>
<feature type="transmembrane region" description="Helical" evidence="1">
    <location>
        <begin position="507"/>
        <end position="530"/>
    </location>
</feature>
<reference evidence="2" key="1">
    <citation type="journal article" date="2021" name="Nat. Commun.">
        <title>Genetic determinants of endophytism in the Arabidopsis root mycobiome.</title>
        <authorList>
            <person name="Mesny F."/>
            <person name="Miyauchi S."/>
            <person name="Thiergart T."/>
            <person name="Pickel B."/>
            <person name="Atanasova L."/>
            <person name="Karlsson M."/>
            <person name="Huettel B."/>
            <person name="Barry K.W."/>
            <person name="Haridas S."/>
            <person name="Chen C."/>
            <person name="Bauer D."/>
            <person name="Andreopoulos W."/>
            <person name="Pangilinan J."/>
            <person name="LaButti K."/>
            <person name="Riley R."/>
            <person name="Lipzen A."/>
            <person name="Clum A."/>
            <person name="Drula E."/>
            <person name="Henrissat B."/>
            <person name="Kohler A."/>
            <person name="Grigoriev I.V."/>
            <person name="Martin F.M."/>
            <person name="Hacquard S."/>
        </authorList>
    </citation>
    <scope>NUCLEOTIDE SEQUENCE</scope>
    <source>
        <strain evidence="2">MPI-CAGE-AT-0021</strain>
    </source>
</reference>
<dbReference type="AlphaFoldDB" id="A0A9P9J6K3"/>
<protein>
    <recommendedName>
        <fullName evidence="4">3-hydroxyisobutyrate dehydrogenase protein</fullName>
    </recommendedName>
</protein>
<keyword evidence="1" id="KW-0472">Membrane</keyword>
<comment type="caution">
    <text evidence="2">The sequence shown here is derived from an EMBL/GenBank/DDBJ whole genome shotgun (WGS) entry which is preliminary data.</text>
</comment>
<feature type="transmembrane region" description="Helical" evidence="1">
    <location>
        <begin position="480"/>
        <end position="501"/>
    </location>
</feature>
<keyword evidence="1" id="KW-1133">Transmembrane helix</keyword>